<dbReference type="EMBL" id="GL379794">
    <property type="protein sequence ID" value="EGT58147.1"/>
    <property type="molecule type" value="Genomic_DNA"/>
</dbReference>
<reference evidence="2" key="1">
    <citation type="submission" date="2011-07" db="EMBL/GenBank/DDBJ databases">
        <authorList>
            <consortium name="Caenorhabditis brenneri Sequencing and Analysis Consortium"/>
            <person name="Wilson R.K."/>
        </authorList>
    </citation>
    <scope>NUCLEOTIDE SEQUENCE [LARGE SCALE GENOMIC DNA]</scope>
    <source>
        <strain evidence="2">PB2801</strain>
    </source>
</reference>
<dbReference type="AlphaFoldDB" id="G0MH12"/>
<accession>G0MH12</accession>
<dbReference type="InParanoid" id="G0MH12"/>
<dbReference type="Proteomes" id="UP000008068">
    <property type="component" value="Unassembled WGS sequence"/>
</dbReference>
<keyword evidence="2" id="KW-1185">Reference proteome</keyword>
<evidence type="ECO:0000313" key="1">
    <source>
        <dbReference type="EMBL" id="EGT58147.1"/>
    </source>
</evidence>
<dbReference type="HOGENOM" id="CLU_1116592_0_0_1"/>
<name>G0MH12_CAEBE</name>
<protein>
    <submittedName>
        <fullName evidence="1">Uncharacterized protein</fullName>
    </submittedName>
</protein>
<organism evidence="2">
    <name type="scientific">Caenorhabditis brenneri</name>
    <name type="common">Nematode worm</name>
    <dbReference type="NCBI Taxonomy" id="135651"/>
    <lineage>
        <taxon>Eukaryota</taxon>
        <taxon>Metazoa</taxon>
        <taxon>Ecdysozoa</taxon>
        <taxon>Nematoda</taxon>
        <taxon>Chromadorea</taxon>
        <taxon>Rhabditida</taxon>
        <taxon>Rhabditina</taxon>
        <taxon>Rhabditomorpha</taxon>
        <taxon>Rhabditoidea</taxon>
        <taxon>Rhabditidae</taxon>
        <taxon>Peloderinae</taxon>
        <taxon>Caenorhabditis</taxon>
    </lineage>
</organism>
<evidence type="ECO:0000313" key="2">
    <source>
        <dbReference type="Proteomes" id="UP000008068"/>
    </source>
</evidence>
<gene>
    <name evidence="1" type="ORF">CAEBREN_22841</name>
</gene>
<dbReference type="eggNOG" id="ENOG502TJNN">
    <property type="taxonomic scope" value="Eukaryota"/>
</dbReference>
<dbReference type="OrthoDB" id="10585595at2759"/>
<sequence length="249" mass="28496">MEDYQKNKSSICDPFCNHMLCGRESVQSSNEATCSERSSDQLVLSIGELTLDSSSDQKNEQTAKFGQANEMFSKDDALESAEVFIHFEMVEENFIMDDSKFILSIKSHQLIQISEGTSRNPKISQERNREHLLTTNGNVTSASVPSLLSVSTPRIPLTMENRDQLRAMIVLLKESSSVLLKIRQRFPLSASTRCDVIQCQIQMQLQELFGEFRSNDESRFREMIPQNRRVFLTIWDLLAQLIVDSCYHQ</sequence>
<proteinExistence type="predicted"/>